<protein>
    <recommendedName>
        <fullName evidence="3">Fibronectin type-III domain-containing protein</fullName>
    </recommendedName>
</protein>
<gene>
    <name evidence="4" type="ORF">PLOB_00008691</name>
</gene>
<proteinExistence type="predicted"/>
<evidence type="ECO:0000259" key="3">
    <source>
        <dbReference type="PROSITE" id="PS50853"/>
    </source>
</evidence>
<keyword evidence="2" id="KW-0732">Signal</keyword>
<dbReference type="EMBL" id="CALNXK010000140">
    <property type="protein sequence ID" value="CAH3167260.1"/>
    <property type="molecule type" value="Genomic_DNA"/>
</dbReference>
<feature type="chain" id="PRO_5046337818" description="Fibronectin type-III domain-containing protein" evidence="2">
    <location>
        <begin position="20"/>
        <end position="425"/>
    </location>
</feature>
<keyword evidence="5" id="KW-1185">Reference proteome</keyword>
<sequence>MLKNFLYFTLLLLLNQVVGMATFQPVTINNLVLAGRVYQMLYVGEWLICIQACYDDPRCTSYNYGISAADNGLCELNDCGFQDWCERDTKYLIYFPNFVFQEIRKFSFYIMKKDNNQDGKKTFSFSGPNDYPLNVRQLNQTTQSIFITWDAVEDNEKNGKILSYKITYTLFNGKNSPRTINVTAPIVHANLTQLVSYRRYNITVLASNEHGDGPGSDSVIVRTDTSKPIAPPANVTVFNKTSTCILVMWNKVPYGKRKGHIRQYKVEYTEVASNYAQIREVGDKTRHLMVVDLKKNAHYTIKVSAATVKGYGPASQPLSVLTEQDVPSAPPQIVRAVNKTSTSILIRWCEVPFGQKNGHILSYNVTYTMVNQNVTTTKQIEAPTLQVNLTGLRANTNYSITVMASTITGHGPASPAIYVNTQMEG</sequence>
<dbReference type="SUPFAM" id="SSF49265">
    <property type="entry name" value="Fibronectin type III"/>
    <property type="match status" value="2"/>
</dbReference>
<comment type="caution">
    <text evidence="4">The sequence shown here is derived from an EMBL/GenBank/DDBJ whole genome shotgun (WGS) entry which is preliminary data.</text>
</comment>
<dbReference type="SMART" id="SM00060">
    <property type="entry name" value="FN3"/>
    <property type="match status" value="3"/>
</dbReference>
<evidence type="ECO:0000313" key="5">
    <source>
        <dbReference type="Proteomes" id="UP001159405"/>
    </source>
</evidence>
<dbReference type="Gene3D" id="2.60.40.10">
    <property type="entry name" value="Immunoglobulins"/>
    <property type="match status" value="3"/>
</dbReference>
<keyword evidence="1" id="KW-0677">Repeat</keyword>
<dbReference type="Pfam" id="PF00041">
    <property type="entry name" value="fn3"/>
    <property type="match status" value="3"/>
</dbReference>
<dbReference type="InterPro" id="IPR003961">
    <property type="entry name" value="FN3_dom"/>
</dbReference>
<evidence type="ECO:0000256" key="2">
    <source>
        <dbReference type="SAM" id="SignalP"/>
    </source>
</evidence>
<name>A0ABN8QM97_9CNID</name>
<accession>A0ABN8QM97</accession>
<feature type="domain" description="Fibronectin type-III" evidence="3">
    <location>
        <begin position="330"/>
        <end position="424"/>
    </location>
</feature>
<feature type="domain" description="Fibronectin type-III" evidence="3">
    <location>
        <begin position="231"/>
        <end position="325"/>
    </location>
</feature>
<evidence type="ECO:0000313" key="4">
    <source>
        <dbReference type="EMBL" id="CAH3167260.1"/>
    </source>
</evidence>
<organism evidence="4 5">
    <name type="scientific">Porites lobata</name>
    <dbReference type="NCBI Taxonomy" id="104759"/>
    <lineage>
        <taxon>Eukaryota</taxon>
        <taxon>Metazoa</taxon>
        <taxon>Cnidaria</taxon>
        <taxon>Anthozoa</taxon>
        <taxon>Hexacorallia</taxon>
        <taxon>Scleractinia</taxon>
        <taxon>Fungiina</taxon>
        <taxon>Poritidae</taxon>
        <taxon>Porites</taxon>
    </lineage>
</organism>
<dbReference type="InterPro" id="IPR013783">
    <property type="entry name" value="Ig-like_fold"/>
</dbReference>
<dbReference type="CDD" id="cd00063">
    <property type="entry name" value="FN3"/>
    <property type="match status" value="3"/>
</dbReference>
<feature type="domain" description="Fibronectin type-III" evidence="3">
    <location>
        <begin position="131"/>
        <end position="226"/>
    </location>
</feature>
<reference evidence="4 5" key="1">
    <citation type="submission" date="2022-05" db="EMBL/GenBank/DDBJ databases">
        <authorList>
            <consortium name="Genoscope - CEA"/>
            <person name="William W."/>
        </authorList>
    </citation>
    <scope>NUCLEOTIDE SEQUENCE [LARGE SCALE GENOMIC DNA]</scope>
</reference>
<dbReference type="PROSITE" id="PS50853">
    <property type="entry name" value="FN3"/>
    <property type="match status" value="3"/>
</dbReference>
<dbReference type="InterPro" id="IPR050991">
    <property type="entry name" value="ECM_Regulatory_Proteins"/>
</dbReference>
<dbReference type="PANTHER" id="PTHR46708:SF2">
    <property type="entry name" value="FIBRONECTIN TYPE-III DOMAIN-CONTAINING PROTEIN"/>
    <property type="match status" value="1"/>
</dbReference>
<evidence type="ECO:0000256" key="1">
    <source>
        <dbReference type="ARBA" id="ARBA00022737"/>
    </source>
</evidence>
<dbReference type="PANTHER" id="PTHR46708">
    <property type="entry name" value="TENASCIN"/>
    <property type="match status" value="1"/>
</dbReference>
<dbReference type="InterPro" id="IPR036116">
    <property type="entry name" value="FN3_sf"/>
</dbReference>
<dbReference type="Proteomes" id="UP001159405">
    <property type="component" value="Unassembled WGS sequence"/>
</dbReference>
<feature type="signal peptide" evidence="2">
    <location>
        <begin position="1"/>
        <end position="19"/>
    </location>
</feature>